<evidence type="ECO:0000313" key="6">
    <source>
        <dbReference type="EMBL" id="PQP23551.1"/>
    </source>
</evidence>
<keyword evidence="4" id="KW-0479">Metal-binding</keyword>
<keyword evidence="4" id="KW-0862">Zinc</keyword>
<comment type="cofactor">
    <cofactor evidence="4">
        <name>Zn(2+)</name>
        <dbReference type="ChEBI" id="CHEBI:29105"/>
    </cofactor>
    <text evidence="4">Binds 1 divalent metal cation per subunit.</text>
</comment>
<dbReference type="GO" id="GO:0046872">
    <property type="term" value="F:metal ion binding"/>
    <property type="evidence" value="ECO:0007669"/>
    <property type="project" value="UniProtKB-KW"/>
</dbReference>
<comment type="similarity">
    <text evidence="1">Belongs to the SMP-30/CGR1 family.</text>
</comment>
<dbReference type="InterPro" id="IPR013658">
    <property type="entry name" value="SGL"/>
</dbReference>
<dbReference type="SUPFAM" id="SSF63829">
    <property type="entry name" value="Calcium-dependent phosphotriesterase"/>
    <property type="match status" value="1"/>
</dbReference>
<dbReference type="Pfam" id="PF08450">
    <property type="entry name" value="SGL"/>
    <property type="match status" value="1"/>
</dbReference>
<evidence type="ECO:0000313" key="7">
    <source>
        <dbReference type="Proteomes" id="UP000239290"/>
    </source>
</evidence>
<comment type="caution">
    <text evidence="6">The sequence shown here is derived from an EMBL/GenBank/DDBJ whole genome shotgun (WGS) entry which is preliminary data.</text>
</comment>
<dbReference type="InterPro" id="IPR011042">
    <property type="entry name" value="6-blade_b-propeller_TolB-like"/>
</dbReference>
<evidence type="ECO:0000259" key="5">
    <source>
        <dbReference type="Pfam" id="PF08450"/>
    </source>
</evidence>
<feature type="binding site" evidence="4">
    <location>
        <position position="178"/>
    </location>
    <ligand>
        <name>a divalent metal cation</name>
        <dbReference type="ChEBI" id="CHEBI:60240"/>
    </ligand>
</feature>
<reference evidence="7" key="1">
    <citation type="submission" date="2018-02" db="EMBL/GenBank/DDBJ databases">
        <title>Draft genome sequencing of Rhodococcus opacus KU647198.</title>
        <authorList>
            <person name="Zheng B.-X."/>
        </authorList>
    </citation>
    <scope>NUCLEOTIDE SEQUENCE [LARGE SCALE GENOMIC DNA]</scope>
    <source>
        <strain evidence="7">04-OD7</strain>
    </source>
</reference>
<dbReference type="AlphaFoldDB" id="A0A2S8J925"/>
<sequence length="300" mass="32580">MPHVEVVDERCLQLVDAEVAPARIATGFVFTEGPVWIEEDQCLLFSDLRGDTRGRWSQRDGCSIVAQGTNKANGMTRAADGCLVVCEPASSSVVKMSRDGSGVDRHVLASHYGDKELNSPSDCVTKSDGTIWFTDNTAGRRNNISGIQREPSLDFKAVYRLHDSGRLDIVADDFDLCNGLCFSPDESALYVADTTRCQIVKIDLDDAGNSTGSTIFASDIGTFDLDEGYTDGLRCDEYGNVWVTGPRGIWIFDQDGTHLGVVPIPEVSTNLTWAGPGSTTVFVTATSSVYRFDVKVRGAR</sequence>
<proteinExistence type="inferred from homology"/>
<evidence type="ECO:0000256" key="3">
    <source>
        <dbReference type="PIRSR" id="PIRSR605511-1"/>
    </source>
</evidence>
<accession>A0A2S8J925</accession>
<protein>
    <submittedName>
        <fullName evidence="6">Gluconolactonase</fullName>
    </submittedName>
</protein>
<dbReference type="PANTHER" id="PTHR47572">
    <property type="entry name" value="LIPOPROTEIN-RELATED"/>
    <property type="match status" value="1"/>
</dbReference>
<feature type="binding site" evidence="4">
    <location>
        <position position="32"/>
    </location>
    <ligand>
        <name>a divalent metal cation</name>
        <dbReference type="ChEBI" id="CHEBI:60240"/>
    </ligand>
</feature>
<dbReference type="RefSeq" id="WP_105416472.1">
    <property type="nucleotide sequence ID" value="NZ_PUIO01000020.1"/>
</dbReference>
<dbReference type="Gene3D" id="2.120.10.30">
    <property type="entry name" value="TolB, C-terminal domain"/>
    <property type="match status" value="1"/>
</dbReference>
<dbReference type="Proteomes" id="UP000239290">
    <property type="component" value="Unassembled WGS sequence"/>
</dbReference>
<dbReference type="GO" id="GO:0016787">
    <property type="term" value="F:hydrolase activity"/>
    <property type="evidence" value="ECO:0007669"/>
    <property type="project" value="UniProtKB-KW"/>
</dbReference>
<feature type="active site" description="Proton donor/acceptor" evidence="3">
    <location>
        <position position="231"/>
    </location>
</feature>
<evidence type="ECO:0000256" key="4">
    <source>
        <dbReference type="PIRSR" id="PIRSR605511-2"/>
    </source>
</evidence>
<dbReference type="EMBL" id="PUIO01000020">
    <property type="protein sequence ID" value="PQP23551.1"/>
    <property type="molecule type" value="Genomic_DNA"/>
</dbReference>
<evidence type="ECO:0000256" key="2">
    <source>
        <dbReference type="ARBA" id="ARBA00022801"/>
    </source>
</evidence>
<feature type="binding site" evidence="4">
    <location>
        <position position="231"/>
    </location>
    <ligand>
        <name>a divalent metal cation</name>
        <dbReference type="ChEBI" id="CHEBI:60240"/>
    </ligand>
</feature>
<feature type="domain" description="SMP-30/Gluconolactonase/LRE-like region" evidence="5">
    <location>
        <begin position="30"/>
        <end position="286"/>
    </location>
</feature>
<dbReference type="InterPro" id="IPR051262">
    <property type="entry name" value="SMP-30/CGR1_Lactonase"/>
</dbReference>
<name>A0A2S8J925_RHOOP</name>
<gene>
    <name evidence="6" type="ORF">C5613_18585</name>
</gene>
<organism evidence="6 7">
    <name type="scientific">Rhodococcus opacus</name>
    <name type="common">Nocardia opaca</name>
    <dbReference type="NCBI Taxonomy" id="37919"/>
    <lineage>
        <taxon>Bacteria</taxon>
        <taxon>Bacillati</taxon>
        <taxon>Actinomycetota</taxon>
        <taxon>Actinomycetes</taxon>
        <taxon>Mycobacteriales</taxon>
        <taxon>Nocardiaceae</taxon>
        <taxon>Rhodococcus</taxon>
    </lineage>
</organism>
<dbReference type="PRINTS" id="PR01790">
    <property type="entry name" value="SMP30FAMILY"/>
</dbReference>
<dbReference type="PANTHER" id="PTHR47572:SF4">
    <property type="entry name" value="LACTONASE DRP35"/>
    <property type="match status" value="1"/>
</dbReference>
<keyword evidence="2" id="KW-0378">Hydrolase</keyword>
<evidence type="ECO:0000256" key="1">
    <source>
        <dbReference type="ARBA" id="ARBA00008853"/>
    </source>
</evidence>
<dbReference type="InterPro" id="IPR005511">
    <property type="entry name" value="SMP-30"/>
</dbReference>